<comment type="caution">
    <text evidence="1">The sequence shown here is derived from an EMBL/GenBank/DDBJ whole genome shotgun (WGS) entry which is preliminary data.</text>
</comment>
<sequence>MPRLHDLLEYAFTCDDARVPADAIEFLLTLIGRKDCPVEAPQADEKRLVLNGTDEALCVYNRIKRESNQTKISILRDLIRELTMMHIATTALLLFFSIGTLGTSVASGALQSRGLASCPSAVVVNSTTINVNGNEIKSTTFECPDDNLSARDDESSLVARFPVIIPNTLSHVAKRNAAECKTAAPECQCGQPTTCACTNPTPNAPTGLDCTILIDSLQIIPQLQGSTFVVQPRTFQLLQFESCAIEFSNLANGIRNQPLEYCWDEMSALMGLSNQDCLEDNVSSGASCTPNDGLWNLQLFRVSS</sequence>
<name>A0A9Q5I4Y8_SANBA</name>
<dbReference type="AlphaFoldDB" id="A0A9Q5I4Y8"/>
<evidence type="ECO:0000313" key="2">
    <source>
        <dbReference type="Proteomes" id="UP000757232"/>
    </source>
</evidence>
<reference evidence="1" key="1">
    <citation type="submission" date="2016-06" db="EMBL/GenBank/DDBJ databases">
        <title>Draft Genome sequence of the fungus Inonotus baumii.</title>
        <authorList>
            <person name="Zhu H."/>
            <person name="Lin W."/>
        </authorList>
    </citation>
    <scope>NUCLEOTIDE SEQUENCE</scope>
    <source>
        <strain evidence="1">821</strain>
    </source>
</reference>
<proteinExistence type="predicted"/>
<organism evidence="1 2">
    <name type="scientific">Sanghuangporus baumii</name>
    <name type="common">Phellinus baumii</name>
    <dbReference type="NCBI Taxonomy" id="108892"/>
    <lineage>
        <taxon>Eukaryota</taxon>
        <taxon>Fungi</taxon>
        <taxon>Dikarya</taxon>
        <taxon>Basidiomycota</taxon>
        <taxon>Agaricomycotina</taxon>
        <taxon>Agaricomycetes</taxon>
        <taxon>Hymenochaetales</taxon>
        <taxon>Hymenochaetaceae</taxon>
        <taxon>Sanghuangporus</taxon>
    </lineage>
</organism>
<accession>A0A9Q5I4Y8</accession>
<protein>
    <submittedName>
        <fullName evidence="1">Uncharacterized protein</fullName>
    </submittedName>
</protein>
<keyword evidence="2" id="KW-1185">Reference proteome</keyword>
<dbReference type="OrthoDB" id="3174532at2759"/>
<dbReference type="EMBL" id="LNZH02000080">
    <property type="protein sequence ID" value="OCB91589.1"/>
    <property type="molecule type" value="Genomic_DNA"/>
</dbReference>
<evidence type="ECO:0000313" key="1">
    <source>
        <dbReference type="EMBL" id="OCB91589.1"/>
    </source>
</evidence>
<gene>
    <name evidence="1" type="ORF">A7U60_g1160</name>
</gene>
<dbReference type="Proteomes" id="UP000757232">
    <property type="component" value="Unassembled WGS sequence"/>
</dbReference>